<dbReference type="PANTHER" id="PTHR12684">
    <property type="entry name" value="PUTATIVE PHOSPHOTRANSFERASE"/>
    <property type="match status" value="1"/>
</dbReference>
<dbReference type="OrthoDB" id="4537997at2"/>
<evidence type="ECO:0000256" key="4">
    <source>
        <dbReference type="ARBA" id="ARBA00025212"/>
    </source>
</evidence>
<dbReference type="GO" id="GO:0000215">
    <property type="term" value="F:tRNA 2'-phosphotransferase activity"/>
    <property type="evidence" value="ECO:0007669"/>
    <property type="project" value="TreeGrafter"/>
</dbReference>
<dbReference type="EC" id="2.7.1.-" evidence="5"/>
<protein>
    <recommendedName>
        <fullName evidence="5">Probable RNA 2'-phosphotransferase</fullName>
        <ecNumber evidence="5">2.7.1.-</ecNumber>
    </recommendedName>
</protein>
<dbReference type="GO" id="GO:0003950">
    <property type="term" value="F:NAD+ poly-ADP-ribosyltransferase activity"/>
    <property type="evidence" value="ECO:0007669"/>
    <property type="project" value="InterPro"/>
</dbReference>
<dbReference type="RefSeq" id="WP_144995607.1">
    <property type="nucleotide sequence ID" value="NZ_CP036281.1"/>
</dbReference>
<comment type="similarity">
    <text evidence="1 5">Belongs to the KptA/TPT1 family.</text>
</comment>
<dbReference type="HAMAP" id="MF_00299">
    <property type="entry name" value="KptA"/>
    <property type="match status" value="1"/>
</dbReference>
<comment type="function">
    <text evidence="4 5">Removes the 2'-phosphate from RNA via an intermediate in which the phosphate is ADP-ribosylated by NAD followed by a presumed transesterification to release the RNA and generate ADP-ribose 1''-2''-cyclic phosphate (APPR&gt;P). May function as an ADP-ribosylase.</text>
</comment>
<evidence type="ECO:0000256" key="2">
    <source>
        <dbReference type="ARBA" id="ARBA00022679"/>
    </source>
</evidence>
<dbReference type="Gene3D" id="3.20.170.30">
    <property type="match status" value="1"/>
</dbReference>
<keyword evidence="2 5" id="KW-0808">Transferase</keyword>
<name>A0A518CM65_9PLAN</name>
<organism evidence="6 7">
    <name type="scientific">Polystyrenella longa</name>
    <dbReference type="NCBI Taxonomy" id="2528007"/>
    <lineage>
        <taxon>Bacteria</taxon>
        <taxon>Pseudomonadati</taxon>
        <taxon>Planctomycetota</taxon>
        <taxon>Planctomycetia</taxon>
        <taxon>Planctomycetales</taxon>
        <taxon>Planctomycetaceae</taxon>
        <taxon>Polystyrenella</taxon>
    </lineage>
</organism>
<dbReference type="Proteomes" id="UP000317178">
    <property type="component" value="Chromosome"/>
</dbReference>
<keyword evidence="7" id="KW-1185">Reference proteome</keyword>
<dbReference type="Gene3D" id="1.10.10.970">
    <property type="entry name" value="RNA 2'-phosphotransferase, Tpt1/KptA family, N-terminal domain"/>
    <property type="match status" value="1"/>
</dbReference>
<dbReference type="InterPro" id="IPR042080">
    <property type="entry name" value="RNA_2'-PTrans_N"/>
</dbReference>
<dbReference type="Pfam" id="PF01885">
    <property type="entry name" value="PTS_2-RNA"/>
    <property type="match status" value="1"/>
</dbReference>
<dbReference type="AlphaFoldDB" id="A0A518CM65"/>
<keyword evidence="3 5" id="KW-0520">NAD</keyword>
<dbReference type="SUPFAM" id="SSF56399">
    <property type="entry name" value="ADP-ribosylation"/>
    <property type="match status" value="1"/>
</dbReference>
<dbReference type="InterPro" id="IPR022928">
    <property type="entry name" value="RNA_2'-PTrans_KptA"/>
</dbReference>
<proteinExistence type="inferred from homology"/>
<evidence type="ECO:0000256" key="3">
    <source>
        <dbReference type="ARBA" id="ARBA00023027"/>
    </source>
</evidence>
<reference evidence="6 7" key="1">
    <citation type="submission" date="2019-02" db="EMBL/GenBank/DDBJ databases">
        <title>Deep-cultivation of Planctomycetes and their phenomic and genomic characterization uncovers novel biology.</title>
        <authorList>
            <person name="Wiegand S."/>
            <person name="Jogler M."/>
            <person name="Boedeker C."/>
            <person name="Pinto D."/>
            <person name="Vollmers J."/>
            <person name="Rivas-Marin E."/>
            <person name="Kohn T."/>
            <person name="Peeters S.H."/>
            <person name="Heuer A."/>
            <person name="Rast P."/>
            <person name="Oberbeckmann S."/>
            <person name="Bunk B."/>
            <person name="Jeske O."/>
            <person name="Meyerdierks A."/>
            <person name="Storesund J.E."/>
            <person name="Kallscheuer N."/>
            <person name="Luecker S."/>
            <person name="Lage O.M."/>
            <person name="Pohl T."/>
            <person name="Merkel B.J."/>
            <person name="Hornburger P."/>
            <person name="Mueller R.-W."/>
            <person name="Bruemmer F."/>
            <person name="Labrenz M."/>
            <person name="Spormann A.M."/>
            <person name="Op den Camp H."/>
            <person name="Overmann J."/>
            <person name="Amann R."/>
            <person name="Jetten M.S.M."/>
            <person name="Mascher T."/>
            <person name="Medema M.H."/>
            <person name="Devos D.P."/>
            <person name="Kaster A.-K."/>
            <person name="Ovreas L."/>
            <person name="Rohde M."/>
            <person name="Galperin M.Y."/>
            <person name="Jogler C."/>
        </authorList>
    </citation>
    <scope>NUCLEOTIDE SEQUENCE [LARGE SCALE GENOMIC DNA]</scope>
    <source>
        <strain evidence="6 7">Pla110</strain>
    </source>
</reference>
<dbReference type="GO" id="GO:0006388">
    <property type="term" value="P:tRNA splicing, via endonucleolytic cleavage and ligation"/>
    <property type="evidence" value="ECO:0007669"/>
    <property type="project" value="UniProtKB-UniRule"/>
</dbReference>
<evidence type="ECO:0000256" key="5">
    <source>
        <dbReference type="HAMAP-Rule" id="MF_00299"/>
    </source>
</evidence>
<dbReference type="InterPro" id="IPR002745">
    <property type="entry name" value="Ptrans_KptA/Tpt1"/>
</dbReference>
<accession>A0A518CM65</accession>
<evidence type="ECO:0000313" key="7">
    <source>
        <dbReference type="Proteomes" id="UP000317178"/>
    </source>
</evidence>
<dbReference type="KEGG" id="plon:Pla110_20440"/>
<evidence type="ECO:0000313" key="6">
    <source>
        <dbReference type="EMBL" id="QDU80317.1"/>
    </source>
</evidence>
<dbReference type="EMBL" id="CP036281">
    <property type="protein sequence ID" value="QDU80317.1"/>
    <property type="molecule type" value="Genomic_DNA"/>
</dbReference>
<dbReference type="PANTHER" id="PTHR12684:SF2">
    <property type="entry name" value="TRNA 2'-PHOSPHOTRANSFERASE 1"/>
    <property type="match status" value="1"/>
</dbReference>
<gene>
    <name evidence="5" type="primary">kptA</name>
    <name evidence="6" type="ORF">Pla110_20440</name>
</gene>
<dbReference type="InterPro" id="IPR042081">
    <property type="entry name" value="RNA_2'-PTrans_C"/>
</dbReference>
<sequence>MDAKEPLLEKRERVGVSKTMSHALRHEPWLYELELDEEGWTPVLQLLTTLQETRHEWQHLTITHIEQIVDSSDKKRFEIEDGKIRAHYGHSLAQVIRKQPAVPPELLFHGTSPETVSLIAEAGLLPMARQYVHCSADRETATLVGKRKAACPVILEIDAGRADQAGVPFYLGNELIWLADQVPPEYIRFPIEK</sequence>
<evidence type="ECO:0000256" key="1">
    <source>
        <dbReference type="ARBA" id="ARBA00009836"/>
    </source>
</evidence>